<accession>A0A9P5X6J3</accession>
<gene>
    <name evidence="2" type="ORF">P691DRAFT_805709</name>
</gene>
<sequence>MGGGGDTAKTLDEIKADLRGQLEANARNQLKELGGSPGDKDDLKKTVPQITERYFKNTYGYDYKVKPPGDDSTEILGRRAPELCDIVPPASRQVWGYLKTEVFSTIQLPEWIEGLVPSIISSDPSNG</sequence>
<keyword evidence="3" id="KW-1185">Reference proteome</keyword>
<organism evidence="2 3">
    <name type="scientific">Macrolepiota fuliginosa MF-IS2</name>
    <dbReference type="NCBI Taxonomy" id="1400762"/>
    <lineage>
        <taxon>Eukaryota</taxon>
        <taxon>Fungi</taxon>
        <taxon>Dikarya</taxon>
        <taxon>Basidiomycota</taxon>
        <taxon>Agaricomycotina</taxon>
        <taxon>Agaricomycetes</taxon>
        <taxon>Agaricomycetidae</taxon>
        <taxon>Agaricales</taxon>
        <taxon>Agaricineae</taxon>
        <taxon>Agaricaceae</taxon>
        <taxon>Macrolepiota</taxon>
    </lineage>
</organism>
<protein>
    <submittedName>
        <fullName evidence="2">Uncharacterized protein</fullName>
    </submittedName>
</protein>
<dbReference type="EMBL" id="MU151303">
    <property type="protein sequence ID" value="KAF9445408.1"/>
    <property type="molecule type" value="Genomic_DNA"/>
</dbReference>
<evidence type="ECO:0000313" key="3">
    <source>
        <dbReference type="Proteomes" id="UP000807342"/>
    </source>
</evidence>
<proteinExistence type="predicted"/>
<evidence type="ECO:0000256" key="1">
    <source>
        <dbReference type="SAM" id="MobiDB-lite"/>
    </source>
</evidence>
<dbReference type="Proteomes" id="UP000807342">
    <property type="component" value="Unassembled WGS sequence"/>
</dbReference>
<name>A0A9P5X6J3_9AGAR</name>
<dbReference type="AlphaFoldDB" id="A0A9P5X6J3"/>
<comment type="caution">
    <text evidence="2">The sequence shown here is derived from an EMBL/GenBank/DDBJ whole genome shotgun (WGS) entry which is preliminary data.</text>
</comment>
<reference evidence="2" key="1">
    <citation type="submission" date="2020-11" db="EMBL/GenBank/DDBJ databases">
        <authorList>
            <consortium name="DOE Joint Genome Institute"/>
            <person name="Ahrendt S."/>
            <person name="Riley R."/>
            <person name="Andreopoulos W."/>
            <person name="Labutti K."/>
            <person name="Pangilinan J."/>
            <person name="Ruiz-Duenas F.J."/>
            <person name="Barrasa J.M."/>
            <person name="Sanchez-Garcia M."/>
            <person name="Camarero S."/>
            <person name="Miyauchi S."/>
            <person name="Serrano A."/>
            <person name="Linde D."/>
            <person name="Babiker R."/>
            <person name="Drula E."/>
            <person name="Ayuso-Fernandez I."/>
            <person name="Pacheco R."/>
            <person name="Padilla G."/>
            <person name="Ferreira P."/>
            <person name="Barriuso J."/>
            <person name="Kellner H."/>
            <person name="Castanera R."/>
            <person name="Alfaro M."/>
            <person name="Ramirez L."/>
            <person name="Pisabarro A.G."/>
            <person name="Kuo A."/>
            <person name="Tritt A."/>
            <person name="Lipzen A."/>
            <person name="He G."/>
            <person name="Yan M."/>
            <person name="Ng V."/>
            <person name="Cullen D."/>
            <person name="Martin F."/>
            <person name="Rosso M.-N."/>
            <person name="Henrissat B."/>
            <person name="Hibbett D."/>
            <person name="Martinez A.T."/>
            <person name="Grigoriev I.V."/>
        </authorList>
    </citation>
    <scope>NUCLEOTIDE SEQUENCE</scope>
    <source>
        <strain evidence="2">MF-IS2</strain>
    </source>
</reference>
<evidence type="ECO:0000313" key="2">
    <source>
        <dbReference type="EMBL" id="KAF9445408.1"/>
    </source>
</evidence>
<feature type="region of interest" description="Disordered" evidence="1">
    <location>
        <begin position="25"/>
        <end position="45"/>
    </location>
</feature>